<protein>
    <submittedName>
        <fullName evidence="2">I20L2 protein</fullName>
    </submittedName>
</protein>
<dbReference type="AlphaFoldDB" id="A0A7L3PN90"/>
<evidence type="ECO:0000256" key="1">
    <source>
        <dbReference type="SAM" id="MobiDB-lite"/>
    </source>
</evidence>
<accession>A0A7L3PN90</accession>
<feature type="non-terminal residue" evidence="2">
    <location>
        <position position="114"/>
    </location>
</feature>
<evidence type="ECO:0000313" key="3">
    <source>
        <dbReference type="Proteomes" id="UP000551443"/>
    </source>
</evidence>
<dbReference type="EMBL" id="VZUH01065666">
    <property type="protein sequence ID" value="NXU92774.1"/>
    <property type="molecule type" value="Genomic_DNA"/>
</dbReference>
<sequence length="114" mass="11318">AGGRPGKPRSAQPRPCPKENGTTAPRRPPDGPLKTKEKGRGATRGTPKGAAAPPVGQNGPAKSKGRGRGAVARAAGAPPAPSKLLAMDCEMVGTGPGGRISALARCSIVSYDGD</sequence>
<feature type="compositionally biased region" description="Basic and acidic residues" evidence="1">
    <location>
        <begin position="27"/>
        <end position="40"/>
    </location>
</feature>
<keyword evidence="3" id="KW-1185">Reference proteome</keyword>
<evidence type="ECO:0000313" key="2">
    <source>
        <dbReference type="EMBL" id="NXU92774.1"/>
    </source>
</evidence>
<reference evidence="2 3" key="1">
    <citation type="submission" date="2019-09" db="EMBL/GenBank/DDBJ databases">
        <title>Bird 10,000 Genomes (B10K) Project - Family phase.</title>
        <authorList>
            <person name="Zhang G."/>
        </authorList>
    </citation>
    <scope>NUCLEOTIDE SEQUENCE [LARGE SCALE GENOMIC DNA]</scope>
    <source>
        <strain evidence="2">OUT-0059</strain>
        <tissue evidence="2">Muscle</tissue>
    </source>
</reference>
<organism evidence="2 3">
    <name type="scientific">Xiphorhynchus elegans</name>
    <name type="common">elegant woodcreeper</name>
    <dbReference type="NCBI Taxonomy" id="269412"/>
    <lineage>
        <taxon>Eukaryota</taxon>
        <taxon>Metazoa</taxon>
        <taxon>Chordata</taxon>
        <taxon>Craniata</taxon>
        <taxon>Vertebrata</taxon>
        <taxon>Euteleostomi</taxon>
        <taxon>Archelosauria</taxon>
        <taxon>Archosauria</taxon>
        <taxon>Dinosauria</taxon>
        <taxon>Saurischia</taxon>
        <taxon>Theropoda</taxon>
        <taxon>Coelurosauria</taxon>
        <taxon>Aves</taxon>
        <taxon>Neognathae</taxon>
        <taxon>Neoaves</taxon>
        <taxon>Telluraves</taxon>
        <taxon>Australaves</taxon>
        <taxon>Passeriformes</taxon>
        <taxon>Dendrocolaptidae</taxon>
        <taxon>Xiphorhynchus</taxon>
    </lineage>
</organism>
<feature type="non-terminal residue" evidence="2">
    <location>
        <position position="1"/>
    </location>
</feature>
<proteinExistence type="predicted"/>
<comment type="caution">
    <text evidence="2">The sequence shown here is derived from an EMBL/GenBank/DDBJ whole genome shotgun (WGS) entry which is preliminary data.</text>
</comment>
<feature type="region of interest" description="Disordered" evidence="1">
    <location>
        <begin position="1"/>
        <end position="82"/>
    </location>
</feature>
<gene>
    <name evidence="2" type="primary">Isg20l2</name>
    <name evidence="2" type="ORF">XIPELE_R14295</name>
</gene>
<name>A0A7L3PN90_9DEND</name>
<dbReference type="Proteomes" id="UP000551443">
    <property type="component" value="Unassembled WGS sequence"/>
</dbReference>